<dbReference type="PANTHER" id="PTHR43394:SF1">
    <property type="entry name" value="ATP-BINDING CASSETTE SUB-FAMILY B MEMBER 10, MITOCHONDRIAL"/>
    <property type="match status" value="1"/>
</dbReference>
<comment type="subcellular location">
    <subcellularLocation>
        <location evidence="1">Cell membrane</location>
        <topology evidence="1">Multi-pass membrane protein</topology>
    </subcellularLocation>
</comment>
<keyword evidence="2" id="KW-0813">Transport</keyword>
<evidence type="ECO:0000256" key="8">
    <source>
        <dbReference type="SAM" id="Phobius"/>
    </source>
</evidence>
<dbReference type="GO" id="GO:0005524">
    <property type="term" value="F:ATP binding"/>
    <property type="evidence" value="ECO:0007669"/>
    <property type="project" value="UniProtKB-KW"/>
</dbReference>
<proteinExistence type="predicted"/>
<feature type="domain" description="ABC transporter" evidence="9">
    <location>
        <begin position="339"/>
        <end position="572"/>
    </location>
</feature>
<dbReference type="Gene3D" id="1.20.1560.10">
    <property type="entry name" value="ABC transporter type 1, transmembrane domain"/>
    <property type="match status" value="1"/>
</dbReference>
<dbReference type="Pfam" id="PF00664">
    <property type="entry name" value="ABC_membrane"/>
    <property type="match status" value="1"/>
</dbReference>
<keyword evidence="6 8" id="KW-1133">Transmembrane helix</keyword>
<evidence type="ECO:0000256" key="4">
    <source>
        <dbReference type="ARBA" id="ARBA00022741"/>
    </source>
</evidence>
<organism evidence="11 12">
    <name type="scientific">Dorea formicigenerans</name>
    <dbReference type="NCBI Taxonomy" id="39486"/>
    <lineage>
        <taxon>Bacteria</taxon>
        <taxon>Bacillati</taxon>
        <taxon>Bacillota</taxon>
        <taxon>Clostridia</taxon>
        <taxon>Lachnospirales</taxon>
        <taxon>Lachnospiraceae</taxon>
        <taxon>Dorea</taxon>
    </lineage>
</organism>
<dbReference type="GO" id="GO:0016887">
    <property type="term" value="F:ATP hydrolysis activity"/>
    <property type="evidence" value="ECO:0007669"/>
    <property type="project" value="InterPro"/>
</dbReference>
<evidence type="ECO:0000256" key="3">
    <source>
        <dbReference type="ARBA" id="ARBA00022692"/>
    </source>
</evidence>
<keyword evidence="7 8" id="KW-0472">Membrane</keyword>
<evidence type="ECO:0000259" key="10">
    <source>
        <dbReference type="PROSITE" id="PS50929"/>
    </source>
</evidence>
<dbReference type="InterPro" id="IPR036640">
    <property type="entry name" value="ABC1_TM_sf"/>
</dbReference>
<dbReference type="PANTHER" id="PTHR43394">
    <property type="entry name" value="ATP-DEPENDENT PERMEASE MDL1, MITOCHONDRIAL"/>
    <property type="match status" value="1"/>
</dbReference>
<dbReference type="SUPFAM" id="SSF90123">
    <property type="entry name" value="ABC transporter transmembrane region"/>
    <property type="match status" value="1"/>
</dbReference>
<protein>
    <submittedName>
        <fullName evidence="11">ABC transporter ATP-binding protein</fullName>
    </submittedName>
</protein>
<keyword evidence="3 8" id="KW-0812">Transmembrane</keyword>
<feature type="transmembrane region" description="Helical" evidence="8">
    <location>
        <begin position="56"/>
        <end position="79"/>
    </location>
</feature>
<feature type="transmembrane region" description="Helical" evidence="8">
    <location>
        <begin position="20"/>
        <end position="44"/>
    </location>
</feature>
<dbReference type="InterPro" id="IPR003593">
    <property type="entry name" value="AAA+_ATPase"/>
</dbReference>
<evidence type="ECO:0000256" key="2">
    <source>
        <dbReference type="ARBA" id="ARBA00022448"/>
    </source>
</evidence>
<feature type="transmembrane region" description="Helical" evidence="8">
    <location>
        <begin position="251"/>
        <end position="273"/>
    </location>
</feature>
<sequence length="582" mass="64846">MIRILKRLFRMMAQYKKRLYLGIVLSMINNILGIVPIVCGVWVIKTILDDINGSTVLNQNFVFMLIGIIVGTILLRWLLAYIRATKQDSIAHEVTSTERLKIGDILKRVSLGFLQRKNMGELTTAITTDLAFFEMQAMNVINNIVDSYIFLLITIVFLLFFSPALGISALIAVIISSIGLQFIEHQSRKNSPIRQESINEMADEIVQYVRGMAVVKSFKQEGVASEGLYKAYKKSKDINIRMEKNFAPCDALHRFGLYMGTSAITILTALMALHGTMELPMALMLIVYSYVMFNTIEAANNSLHILEMLDTVVEKLQSIDNAEFIDKAGKNILINHFDIEFKDVSFGYDSREVLSHVSFTIPENTTTAIVGPSGSGKTTICNLLARFYDVKKGYITVGGQNVKDFTCDSLLKNISMVFQNVYLFHDTIRNNILFGAPNATEEEMIAAAKAARCHDFIMALPDGYDTLIGEGGSTLSGGEKQRISIARAILKNAPIVILDEATASVDPENEHLIQQAISNLTHGKTIIVIAHRLATIENADQILVVDEGKITQRGTHKQLSAQEGIYRRFINIREKAEGWSIG</sequence>
<dbReference type="RefSeq" id="WP_117659225.1">
    <property type="nucleotide sequence ID" value="NZ_QSRA01000005.1"/>
</dbReference>
<evidence type="ECO:0000259" key="9">
    <source>
        <dbReference type="PROSITE" id="PS50893"/>
    </source>
</evidence>
<dbReference type="AlphaFoldDB" id="A0A3E4PXR3"/>
<feature type="transmembrane region" description="Helical" evidence="8">
    <location>
        <begin position="167"/>
        <end position="183"/>
    </location>
</feature>
<evidence type="ECO:0000313" key="12">
    <source>
        <dbReference type="Proteomes" id="UP000261324"/>
    </source>
</evidence>
<evidence type="ECO:0000256" key="5">
    <source>
        <dbReference type="ARBA" id="ARBA00022840"/>
    </source>
</evidence>
<dbReference type="InterPro" id="IPR017871">
    <property type="entry name" value="ABC_transporter-like_CS"/>
</dbReference>
<evidence type="ECO:0000256" key="1">
    <source>
        <dbReference type="ARBA" id="ARBA00004651"/>
    </source>
</evidence>
<dbReference type="InterPro" id="IPR039421">
    <property type="entry name" value="Type_1_exporter"/>
</dbReference>
<dbReference type="PROSITE" id="PS50929">
    <property type="entry name" value="ABC_TM1F"/>
    <property type="match status" value="1"/>
</dbReference>
<dbReference type="GO" id="GO:0015421">
    <property type="term" value="F:ABC-type oligopeptide transporter activity"/>
    <property type="evidence" value="ECO:0007669"/>
    <property type="project" value="TreeGrafter"/>
</dbReference>
<dbReference type="InterPro" id="IPR011527">
    <property type="entry name" value="ABC1_TM_dom"/>
</dbReference>
<evidence type="ECO:0000256" key="6">
    <source>
        <dbReference type="ARBA" id="ARBA00022989"/>
    </source>
</evidence>
<dbReference type="GO" id="GO:0005886">
    <property type="term" value="C:plasma membrane"/>
    <property type="evidence" value="ECO:0007669"/>
    <property type="project" value="UniProtKB-SubCell"/>
</dbReference>
<dbReference type="SMART" id="SM00382">
    <property type="entry name" value="AAA"/>
    <property type="match status" value="1"/>
</dbReference>
<dbReference type="InterPro" id="IPR003439">
    <property type="entry name" value="ABC_transporter-like_ATP-bd"/>
</dbReference>
<feature type="transmembrane region" description="Helical" evidence="8">
    <location>
        <begin position="140"/>
        <end position="161"/>
    </location>
</feature>
<dbReference type="FunFam" id="3.40.50.300:FF:000287">
    <property type="entry name" value="Multidrug ABC transporter ATP-binding protein"/>
    <property type="match status" value="1"/>
</dbReference>
<dbReference type="Proteomes" id="UP000261324">
    <property type="component" value="Unassembled WGS sequence"/>
</dbReference>
<evidence type="ECO:0000313" key="11">
    <source>
        <dbReference type="EMBL" id="RGK84886.1"/>
    </source>
</evidence>
<feature type="domain" description="ABC transmembrane type-1" evidence="10">
    <location>
        <begin position="21"/>
        <end position="308"/>
    </location>
</feature>
<comment type="caution">
    <text evidence="11">The sequence shown here is derived from an EMBL/GenBank/DDBJ whole genome shotgun (WGS) entry which is preliminary data.</text>
</comment>
<dbReference type="InterPro" id="IPR027417">
    <property type="entry name" value="P-loop_NTPase"/>
</dbReference>
<dbReference type="PROSITE" id="PS50893">
    <property type="entry name" value="ABC_TRANSPORTER_2"/>
    <property type="match status" value="1"/>
</dbReference>
<dbReference type="Pfam" id="PF00005">
    <property type="entry name" value="ABC_tran"/>
    <property type="match status" value="1"/>
</dbReference>
<dbReference type="PROSITE" id="PS00211">
    <property type="entry name" value="ABC_TRANSPORTER_1"/>
    <property type="match status" value="1"/>
</dbReference>
<dbReference type="SUPFAM" id="SSF52540">
    <property type="entry name" value="P-loop containing nucleoside triphosphate hydrolases"/>
    <property type="match status" value="1"/>
</dbReference>
<dbReference type="EMBL" id="QSRA01000005">
    <property type="protein sequence ID" value="RGK84886.1"/>
    <property type="molecule type" value="Genomic_DNA"/>
</dbReference>
<name>A0A3E4PXR3_9FIRM</name>
<keyword evidence="4" id="KW-0547">Nucleotide-binding</keyword>
<dbReference type="Gene3D" id="3.40.50.300">
    <property type="entry name" value="P-loop containing nucleotide triphosphate hydrolases"/>
    <property type="match status" value="1"/>
</dbReference>
<reference evidence="11 12" key="1">
    <citation type="submission" date="2018-08" db="EMBL/GenBank/DDBJ databases">
        <title>A genome reference for cultivated species of the human gut microbiota.</title>
        <authorList>
            <person name="Zou Y."/>
            <person name="Xue W."/>
            <person name="Luo G."/>
        </authorList>
    </citation>
    <scope>NUCLEOTIDE SEQUENCE [LARGE SCALE GENOMIC DNA]</scope>
    <source>
        <strain evidence="11 12">TF09-3</strain>
    </source>
</reference>
<keyword evidence="5 11" id="KW-0067">ATP-binding</keyword>
<gene>
    <name evidence="11" type="ORF">DXC93_05270</name>
</gene>
<evidence type="ECO:0000256" key="7">
    <source>
        <dbReference type="ARBA" id="ARBA00023136"/>
    </source>
</evidence>
<accession>A0A3E4PXR3</accession>